<dbReference type="Proteomes" id="UP001170310">
    <property type="component" value="Unassembled WGS sequence"/>
</dbReference>
<feature type="non-terminal residue" evidence="1">
    <location>
        <position position="66"/>
    </location>
</feature>
<evidence type="ECO:0000313" key="1">
    <source>
        <dbReference type="EMBL" id="MDO6575286.1"/>
    </source>
</evidence>
<proteinExistence type="predicted"/>
<comment type="caution">
    <text evidence="1">The sequence shown here is derived from an EMBL/GenBank/DDBJ whole genome shotgun (WGS) entry which is preliminary data.</text>
</comment>
<name>A0AAW7YSV1_9STAP</name>
<sequence>MKEPSTGSFIWKKLFKDEIEVSVKDAPKFIVQTNFSYEVTDGGLRRRIIPIEFTNFFTQVGGLDVH</sequence>
<keyword evidence="2" id="KW-1185">Reference proteome</keyword>
<dbReference type="EMBL" id="JAUOQO010000453">
    <property type="protein sequence ID" value="MDO6575286.1"/>
    <property type="molecule type" value="Genomic_DNA"/>
</dbReference>
<dbReference type="RefSeq" id="WP_303522298.1">
    <property type="nucleotide sequence ID" value="NZ_JAUOQO010000453.1"/>
</dbReference>
<reference evidence="1" key="1">
    <citation type="submission" date="2023-07" db="EMBL/GenBank/DDBJ databases">
        <title>Genome content predicts the carbon catabolic preferences of heterotrophic bacteria.</title>
        <authorList>
            <person name="Gralka M."/>
        </authorList>
    </citation>
    <scope>NUCLEOTIDE SEQUENCE</scope>
    <source>
        <strain evidence="1">E2R20</strain>
    </source>
</reference>
<organism evidence="1 2">
    <name type="scientific">Staphylococcus pasteuri_A</name>
    <dbReference type="NCBI Taxonomy" id="3062664"/>
    <lineage>
        <taxon>Bacteria</taxon>
        <taxon>Bacillati</taxon>
        <taxon>Bacillota</taxon>
        <taxon>Bacilli</taxon>
        <taxon>Bacillales</taxon>
        <taxon>Staphylococcaceae</taxon>
        <taxon>Staphylococcus</taxon>
    </lineage>
</organism>
<evidence type="ECO:0000313" key="2">
    <source>
        <dbReference type="Proteomes" id="UP001170310"/>
    </source>
</evidence>
<accession>A0AAW7YSV1</accession>
<dbReference type="AlphaFoldDB" id="A0AAW7YSV1"/>
<gene>
    <name evidence="1" type="ORF">Q4528_14310</name>
</gene>
<protein>
    <submittedName>
        <fullName evidence="1">Uncharacterized protein</fullName>
    </submittedName>
</protein>